<dbReference type="Pfam" id="PF07441">
    <property type="entry name" value="BofA"/>
    <property type="match status" value="1"/>
</dbReference>
<feature type="transmembrane region" description="Helical" evidence="1">
    <location>
        <begin position="12"/>
        <end position="29"/>
    </location>
</feature>
<keyword evidence="1" id="KW-0812">Transmembrane</keyword>
<sequence>MGEGLKLDTNTIIAYLACIFFLFLFGKLFILPIKSILKLIGNSILGAIMLYIVNLVGNIFGFHIGINVITAIFTGILGLPRSNFISNIKIMDGIKKLVAFKLLIFLSL</sequence>
<organism evidence="2 3">
    <name type="scientific">Candidatus Merdicola faecigallinarum</name>
    <dbReference type="NCBI Taxonomy" id="2840862"/>
    <lineage>
        <taxon>Bacteria</taxon>
        <taxon>Bacillati</taxon>
        <taxon>Bacillota</taxon>
        <taxon>Clostridia</taxon>
        <taxon>Candidatus Merdicola</taxon>
    </lineage>
</organism>
<name>A0A9D1M176_9FIRM</name>
<dbReference type="Proteomes" id="UP000824093">
    <property type="component" value="Unassembled WGS sequence"/>
</dbReference>
<reference evidence="2" key="1">
    <citation type="submission" date="2020-10" db="EMBL/GenBank/DDBJ databases">
        <authorList>
            <person name="Gilroy R."/>
        </authorList>
    </citation>
    <scope>NUCLEOTIDE SEQUENCE</scope>
    <source>
        <strain evidence="2">CHK195-15760</strain>
    </source>
</reference>
<keyword evidence="1" id="KW-0472">Membrane</keyword>
<reference evidence="2" key="2">
    <citation type="journal article" date="2021" name="PeerJ">
        <title>Extensive microbial diversity within the chicken gut microbiome revealed by metagenomics and culture.</title>
        <authorList>
            <person name="Gilroy R."/>
            <person name="Ravi A."/>
            <person name="Getino M."/>
            <person name="Pursley I."/>
            <person name="Horton D.L."/>
            <person name="Alikhan N.F."/>
            <person name="Baker D."/>
            <person name="Gharbi K."/>
            <person name="Hall N."/>
            <person name="Watson M."/>
            <person name="Adriaenssens E.M."/>
            <person name="Foster-Nyarko E."/>
            <person name="Jarju S."/>
            <person name="Secka A."/>
            <person name="Antonio M."/>
            <person name="Oren A."/>
            <person name="Chaudhuri R.R."/>
            <person name="La Ragione R."/>
            <person name="Hildebrand F."/>
            <person name="Pallen M.J."/>
        </authorList>
    </citation>
    <scope>NUCLEOTIDE SEQUENCE</scope>
    <source>
        <strain evidence="2">CHK195-15760</strain>
    </source>
</reference>
<feature type="transmembrane region" description="Helical" evidence="1">
    <location>
        <begin position="59"/>
        <end position="79"/>
    </location>
</feature>
<keyword evidence="1" id="KW-1133">Transmembrane helix</keyword>
<proteinExistence type="predicted"/>
<protein>
    <submittedName>
        <fullName evidence="2">Pro-sigmaK processing inhibitor BofA family protein</fullName>
    </submittedName>
</protein>
<feature type="transmembrane region" description="Helical" evidence="1">
    <location>
        <begin position="36"/>
        <end position="53"/>
    </location>
</feature>
<comment type="caution">
    <text evidence="2">The sequence shown here is derived from an EMBL/GenBank/DDBJ whole genome shotgun (WGS) entry which is preliminary data.</text>
</comment>
<dbReference type="EMBL" id="DVNH01000024">
    <property type="protein sequence ID" value="HIU51692.1"/>
    <property type="molecule type" value="Genomic_DNA"/>
</dbReference>
<dbReference type="InterPro" id="IPR010001">
    <property type="entry name" value="BofA"/>
</dbReference>
<accession>A0A9D1M176</accession>
<evidence type="ECO:0000256" key="1">
    <source>
        <dbReference type="SAM" id="Phobius"/>
    </source>
</evidence>
<evidence type="ECO:0000313" key="2">
    <source>
        <dbReference type="EMBL" id="HIU51692.1"/>
    </source>
</evidence>
<gene>
    <name evidence="2" type="ORF">IAB70_03610</name>
</gene>
<dbReference type="AlphaFoldDB" id="A0A9D1M176"/>
<evidence type="ECO:0000313" key="3">
    <source>
        <dbReference type="Proteomes" id="UP000824093"/>
    </source>
</evidence>